<gene>
    <name evidence="3" type="ORF">C7Y44_13470</name>
</gene>
<feature type="region of interest" description="Disordered" evidence="1">
    <location>
        <begin position="76"/>
        <end position="95"/>
    </location>
</feature>
<dbReference type="RefSeq" id="WP_142544275.1">
    <property type="nucleotide sequence ID" value="NZ_SADY01000003.1"/>
</dbReference>
<name>A0ABY3ARC5_PAEPP</name>
<reference evidence="3 4" key="1">
    <citation type="submission" date="2018-03" db="EMBL/GenBank/DDBJ databases">
        <title>Aerobic endospore-forming bacteria genome sequencing and assembly.</title>
        <authorList>
            <person name="Cavalcante D.A."/>
            <person name="Driks A."/>
            <person name="Putonti C."/>
            <person name="De-Souza M.T."/>
        </authorList>
    </citation>
    <scope>NUCLEOTIDE SEQUENCE [LARGE SCALE GENOMIC DNA]</scope>
    <source>
        <strain evidence="3 4">SDF0028</strain>
    </source>
</reference>
<evidence type="ECO:0000313" key="4">
    <source>
        <dbReference type="Proteomes" id="UP000316208"/>
    </source>
</evidence>
<keyword evidence="2" id="KW-0812">Transmembrane</keyword>
<protein>
    <recommendedName>
        <fullName evidence="5">DUF1049 domain-containing protein</fullName>
    </recommendedName>
</protein>
<evidence type="ECO:0000256" key="2">
    <source>
        <dbReference type="SAM" id="Phobius"/>
    </source>
</evidence>
<dbReference type="Proteomes" id="UP000316208">
    <property type="component" value="Unassembled WGS sequence"/>
</dbReference>
<evidence type="ECO:0000256" key="1">
    <source>
        <dbReference type="SAM" id="MobiDB-lite"/>
    </source>
</evidence>
<feature type="compositionally biased region" description="Polar residues" evidence="1">
    <location>
        <begin position="83"/>
        <end position="95"/>
    </location>
</feature>
<keyword evidence="2" id="KW-0472">Membrane</keyword>
<organism evidence="3 4">
    <name type="scientific">Paenibacillus popilliae</name>
    <name type="common">Bacillus popilliae</name>
    <dbReference type="NCBI Taxonomy" id="78057"/>
    <lineage>
        <taxon>Bacteria</taxon>
        <taxon>Bacillati</taxon>
        <taxon>Bacillota</taxon>
        <taxon>Bacilli</taxon>
        <taxon>Bacillales</taxon>
        <taxon>Paenibacillaceae</taxon>
        <taxon>Paenibacillus</taxon>
    </lineage>
</organism>
<accession>A0ABY3ARC5</accession>
<comment type="caution">
    <text evidence="3">The sequence shown here is derived from an EMBL/GenBank/DDBJ whole genome shotgun (WGS) entry which is preliminary data.</text>
</comment>
<keyword evidence="4" id="KW-1185">Reference proteome</keyword>
<dbReference type="EMBL" id="SADY01000003">
    <property type="protein sequence ID" value="TQR45268.1"/>
    <property type="molecule type" value="Genomic_DNA"/>
</dbReference>
<keyword evidence="2" id="KW-1133">Transmembrane helix</keyword>
<evidence type="ECO:0008006" key="5">
    <source>
        <dbReference type="Google" id="ProtNLM"/>
    </source>
</evidence>
<sequence>MASILRLIGICILVGSLIMGVRAEESLKLFSNLFDLHPAWAWWISGVIGSVLFFSIAMVLDRLERIERMLTAPSTTTAPTQSNIVKTNPNLKIKP</sequence>
<proteinExistence type="predicted"/>
<feature type="transmembrane region" description="Helical" evidence="2">
    <location>
        <begin position="39"/>
        <end position="60"/>
    </location>
</feature>
<evidence type="ECO:0000313" key="3">
    <source>
        <dbReference type="EMBL" id="TQR45268.1"/>
    </source>
</evidence>